<evidence type="ECO:0000313" key="3">
    <source>
        <dbReference type="Proteomes" id="UP000807371"/>
    </source>
</evidence>
<reference evidence="2 3" key="1">
    <citation type="submission" date="2020-09" db="EMBL/GenBank/DDBJ databases">
        <title>Biosynthesis of the nuclear factor of activated T cells inhibitor NFAT-133 and its congeners in Streptomyces pactum.</title>
        <authorList>
            <person name="Zhou W."/>
            <person name="Posri P."/>
            <person name="Abugrain M.E."/>
            <person name="Weisberg A.J."/>
            <person name="Chang J.H."/>
            <person name="Mahmud T."/>
        </authorList>
    </citation>
    <scope>NUCLEOTIDE SEQUENCE [LARGE SCALE GENOMIC DNA]</scope>
    <source>
        <strain evidence="2 3">ATCC 27456</strain>
    </source>
</reference>
<dbReference type="Pfam" id="PF12846">
    <property type="entry name" value="AAA_10"/>
    <property type="match status" value="1"/>
</dbReference>
<dbReference type="PANTHER" id="PTHR30121">
    <property type="entry name" value="UNCHARACTERIZED PROTEIN YJGR-RELATED"/>
    <property type="match status" value="1"/>
</dbReference>
<keyword evidence="2" id="KW-0067">ATP-binding</keyword>
<feature type="region of interest" description="Disordered" evidence="1">
    <location>
        <begin position="986"/>
        <end position="1012"/>
    </location>
</feature>
<keyword evidence="2" id="KW-0547">Nucleotide-binding</keyword>
<comment type="caution">
    <text evidence="2">The sequence shown here is derived from an EMBL/GenBank/DDBJ whole genome shotgun (WGS) entry which is preliminary data.</text>
</comment>
<feature type="compositionally biased region" description="Gly residues" evidence="1">
    <location>
        <begin position="30"/>
        <end position="47"/>
    </location>
</feature>
<gene>
    <name evidence="2" type="ORF">IHE55_15620</name>
</gene>
<dbReference type="SUPFAM" id="SSF52540">
    <property type="entry name" value="P-loop containing nucleoside triphosphate hydrolases"/>
    <property type="match status" value="1"/>
</dbReference>
<dbReference type="Proteomes" id="UP000807371">
    <property type="component" value="Unassembled WGS sequence"/>
</dbReference>
<feature type="region of interest" description="Disordered" evidence="1">
    <location>
        <begin position="27"/>
        <end position="58"/>
    </location>
</feature>
<evidence type="ECO:0000313" key="2">
    <source>
        <dbReference type="EMBL" id="MBH5336135.1"/>
    </source>
</evidence>
<dbReference type="EMBL" id="JACYXC010000001">
    <property type="protein sequence ID" value="MBH5336135.1"/>
    <property type="molecule type" value="Genomic_DNA"/>
</dbReference>
<proteinExistence type="predicted"/>
<name>A0ABS0NLR1_9ACTN</name>
<sequence length="1012" mass="110479">MLLIIPAVAVVFFVVALVVAALSPKKGAAQGQGKGGASGKGGKGGSRNSGSASSGTAASRREDLRLPYRYADDMIFIHGDSVWTGLVLPTSIDEYLNAAELQAMAETPARALLNLARADRNVECHYRKVYQPITALTWAEELNAVAWDPTPNYKAYNYRKAEYQERIGAMRERNVLLVKLGNLKRGGTGVLPEDEEPQEGVGLLRGVNGAADKVTAAATGVSDEYLNPALLAHWTQVAVEVHESLETLGGSPLTRQELVWLIRKPLFGDIPVPPEPVLGSRSWGPDQFDLVVDFSGENRKTHIVLHQYDEETGARQTSHTTTLVAANWPAETRFRQSTAWARYAAQHLDFPVEIDMRFTLIPHARFKDRADKIRGNLVDELNDMTNSGRTPDAKLASQVSRAKTLCEDIDEHKMPGMEAQIRFTISAPDVRELERRRRVLELQFKQDLKVTLLRPTRQQWRLLQSQLPGDAPKLPIAPYLRLQEVEQMGAGLPTAGTEIGDNPEHRSGKRLGWVGNLVGWAGKMPVHYSLHVGPARNDGGGVAIVGASGGGKSSLALQKFYEESESGVRCLVIDPKTDFAQMCYYLAFGAQVNDPGFSADADAGILGTPQSRFQPVNRAFWDDTEVVDLLKGQSGVLDPWVIARDVPSGRLLAESMLRGFLGDEDYQRVRLPVIEAMATVVGRYNSAVRQAVEEGFSGRPADAKVPRPTLWQVVDEVERAYEHAVQEGDREAAKELKLAQMLLTELRTLPYARLAFAERPMPLSSVRKRRTVITLRGYQSPASTDPKNWNPAERLAATALMAVVELGSQMLDVGYENNPVTGQVGLRPKALFVDEAYVVTATESGRDLMRRALKQGRSYLAVTVLITQQAIDLVQIEDSEARSGGANQIHTVFAFKQKSAQEAALVAPLLGRAETDAKVVNALQELRTGVCLQRDVDKRVGTVAVDLVFKEILAATDTNGTTRPARQGIDPPLSVWDWTFIQEAADDAGRSGTASEPSAAEPASAGAAASSS</sequence>
<dbReference type="Gene3D" id="3.40.50.300">
    <property type="entry name" value="P-loop containing nucleotide triphosphate hydrolases"/>
    <property type="match status" value="2"/>
</dbReference>
<organism evidence="2 3">
    <name type="scientific">Streptomyces pactum</name>
    <dbReference type="NCBI Taxonomy" id="68249"/>
    <lineage>
        <taxon>Bacteria</taxon>
        <taxon>Bacillati</taxon>
        <taxon>Actinomycetota</taxon>
        <taxon>Actinomycetes</taxon>
        <taxon>Kitasatosporales</taxon>
        <taxon>Streptomycetaceae</taxon>
        <taxon>Streptomyces</taxon>
    </lineage>
</organism>
<feature type="compositionally biased region" description="Low complexity" evidence="1">
    <location>
        <begin position="48"/>
        <end position="58"/>
    </location>
</feature>
<dbReference type="PANTHER" id="PTHR30121:SF6">
    <property type="entry name" value="SLR6007 PROTEIN"/>
    <property type="match status" value="1"/>
</dbReference>
<protein>
    <submittedName>
        <fullName evidence="2">ATP-binding protein</fullName>
    </submittedName>
</protein>
<keyword evidence="3" id="KW-1185">Reference proteome</keyword>
<evidence type="ECO:0000256" key="1">
    <source>
        <dbReference type="SAM" id="MobiDB-lite"/>
    </source>
</evidence>
<dbReference type="RefSeq" id="WP_197989585.1">
    <property type="nucleotide sequence ID" value="NZ_JACYXC010000001.1"/>
</dbReference>
<dbReference type="InterPro" id="IPR051162">
    <property type="entry name" value="T4SS_component"/>
</dbReference>
<dbReference type="GO" id="GO:0005524">
    <property type="term" value="F:ATP binding"/>
    <property type="evidence" value="ECO:0007669"/>
    <property type="project" value="UniProtKB-KW"/>
</dbReference>
<feature type="compositionally biased region" description="Low complexity" evidence="1">
    <location>
        <begin position="991"/>
        <end position="1012"/>
    </location>
</feature>
<accession>A0ABS0NLR1</accession>
<dbReference type="InterPro" id="IPR027417">
    <property type="entry name" value="P-loop_NTPase"/>
</dbReference>